<protein>
    <submittedName>
        <fullName evidence="2">Uncharacterized protein</fullName>
    </submittedName>
</protein>
<dbReference type="Proteomes" id="UP000298631">
    <property type="component" value="Chromosome"/>
</dbReference>
<keyword evidence="1" id="KW-0472">Membrane</keyword>
<proteinExistence type="predicted"/>
<organism evidence="2 3">
    <name type="scientific">Pseudorhodobacter turbinis</name>
    <dbReference type="NCBI Taxonomy" id="2500533"/>
    <lineage>
        <taxon>Bacteria</taxon>
        <taxon>Pseudomonadati</taxon>
        <taxon>Pseudomonadota</taxon>
        <taxon>Alphaproteobacteria</taxon>
        <taxon>Rhodobacterales</taxon>
        <taxon>Paracoccaceae</taxon>
        <taxon>Pseudorhodobacter</taxon>
    </lineage>
</organism>
<dbReference type="OrthoDB" id="9824051at2"/>
<evidence type="ECO:0000313" key="3">
    <source>
        <dbReference type="Proteomes" id="UP000298631"/>
    </source>
</evidence>
<dbReference type="KEGG" id="pseb:EOK75_06555"/>
<accession>A0A4P8EF28</accession>
<evidence type="ECO:0000313" key="2">
    <source>
        <dbReference type="EMBL" id="QCO55448.1"/>
    </source>
</evidence>
<reference evidence="2 3" key="1">
    <citation type="submission" date="2019-05" db="EMBL/GenBank/DDBJ databases">
        <title>Pseudorhodobacter turbinis sp. nov., isolated from the gut of the Korean turban shell.</title>
        <authorList>
            <person name="Jeong Y.-S."/>
            <person name="Kang W.-R."/>
            <person name="Bae J.-W."/>
        </authorList>
    </citation>
    <scope>NUCLEOTIDE SEQUENCE [LARGE SCALE GENOMIC DNA]</scope>
    <source>
        <strain evidence="2 3">S12M18</strain>
    </source>
</reference>
<gene>
    <name evidence="2" type="ORF">EOK75_06555</name>
</gene>
<feature type="transmembrane region" description="Helical" evidence="1">
    <location>
        <begin position="21"/>
        <end position="46"/>
    </location>
</feature>
<keyword evidence="1" id="KW-1133">Transmembrane helix</keyword>
<dbReference type="EMBL" id="CP039964">
    <property type="protein sequence ID" value="QCO55448.1"/>
    <property type="molecule type" value="Genomic_DNA"/>
</dbReference>
<dbReference type="AlphaFoldDB" id="A0A4P8EF28"/>
<sequence>MALAEQEMLRQKLRKRSYMELVLKFYAFAGALTALFGVFYVAYILLDINLSREVQMGLMIAFFGAVMSVVSLFGISYLRDRTQRVSLEQSDEIMKLALINEWAQFESIARSVSRVDKEDPRYFSVRRLLESLRVDEKIDDRDFRALLTALEMRNRIAHGVDAYDIEVSEVDYVSSLLRRIVSRLEETDLSKETTS</sequence>
<evidence type="ECO:0000256" key="1">
    <source>
        <dbReference type="SAM" id="Phobius"/>
    </source>
</evidence>
<keyword evidence="1" id="KW-0812">Transmembrane</keyword>
<name>A0A4P8EF28_9RHOB</name>
<feature type="transmembrane region" description="Helical" evidence="1">
    <location>
        <begin position="58"/>
        <end position="78"/>
    </location>
</feature>
<keyword evidence="3" id="KW-1185">Reference proteome</keyword>